<dbReference type="Proteomes" id="UP000533476">
    <property type="component" value="Unassembled WGS sequence"/>
</dbReference>
<gene>
    <name evidence="1" type="ORF">HIJ39_18125</name>
</gene>
<dbReference type="RefSeq" id="WP_169102199.1">
    <property type="nucleotide sequence ID" value="NZ_JABBVZ010000095.1"/>
</dbReference>
<dbReference type="InterPro" id="IPR012441">
    <property type="entry name" value="DUF1643"/>
</dbReference>
<dbReference type="EMBL" id="JABBVZ010000095">
    <property type="protein sequence ID" value="NMP24252.1"/>
    <property type="molecule type" value="Genomic_DNA"/>
</dbReference>
<name>A0A7Y0L6N0_9FIRM</name>
<sequence>MRGQLTFDALDPERSQALFDPSKRYRYWLARMWDPDLPVVNFIMLNPSTADQYQLVERDVRKVLRATNVW</sequence>
<dbReference type="Pfam" id="PF07799">
    <property type="entry name" value="DUF1643"/>
    <property type="match status" value="1"/>
</dbReference>
<protein>
    <submittedName>
        <fullName evidence="1">DUF1643 domain-containing protein</fullName>
    </submittedName>
</protein>
<organism evidence="1 2">
    <name type="scientific">Sulfobacillus harzensis</name>
    <dbReference type="NCBI Taxonomy" id="2729629"/>
    <lineage>
        <taxon>Bacteria</taxon>
        <taxon>Bacillati</taxon>
        <taxon>Bacillota</taxon>
        <taxon>Clostridia</taxon>
        <taxon>Eubacteriales</taxon>
        <taxon>Clostridiales Family XVII. Incertae Sedis</taxon>
        <taxon>Sulfobacillus</taxon>
    </lineage>
</organism>
<comment type="caution">
    <text evidence="1">The sequence shown here is derived from an EMBL/GenBank/DDBJ whole genome shotgun (WGS) entry which is preliminary data.</text>
</comment>
<evidence type="ECO:0000313" key="1">
    <source>
        <dbReference type="EMBL" id="NMP24252.1"/>
    </source>
</evidence>
<evidence type="ECO:0000313" key="2">
    <source>
        <dbReference type="Proteomes" id="UP000533476"/>
    </source>
</evidence>
<reference evidence="1 2" key="1">
    <citation type="submission" date="2020-04" db="EMBL/GenBank/DDBJ databases">
        <authorList>
            <person name="Zhang R."/>
            <person name="Schippers A."/>
        </authorList>
    </citation>
    <scope>NUCLEOTIDE SEQUENCE [LARGE SCALE GENOMIC DNA]</scope>
    <source>
        <strain evidence="1 2">DSM 109850</strain>
    </source>
</reference>
<keyword evidence="2" id="KW-1185">Reference proteome</keyword>
<proteinExistence type="predicted"/>
<dbReference type="AlphaFoldDB" id="A0A7Y0L6N0"/>
<accession>A0A7Y0L6N0</accession>